<feature type="active site" description="Charge relay system" evidence="8 9">
    <location>
        <position position="543"/>
    </location>
</feature>
<dbReference type="CDD" id="cd02120">
    <property type="entry name" value="PA_subtilisin_like"/>
    <property type="match status" value="1"/>
</dbReference>
<reference evidence="16 17" key="1">
    <citation type="submission" date="2020-04" db="EMBL/GenBank/DDBJ databases">
        <title>Plant Genome Project.</title>
        <authorList>
            <person name="Zhang R.-G."/>
        </authorList>
    </citation>
    <scope>NUCLEOTIDE SEQUENCE [LARGE SCALE GENOMIC DNA]</scope>
    <source>
        <strain evidence="16">YNK0</strain>
        <tissue evidence="16">Leaf</tissue>
    </source>
</reference>
<dbReference type="InterPro" id="IPR023827">
    <property type="entry name" value="Peptidase_S8_Asp-AS"/>
</dbReference>
<keyword evidence="17" id="KW-1185">Reference proteome</keyword>
<keyword evidence="3 9" id="KW-0645">Protease</keyword>
<evidence type="ECO:0000256" key="10">
    <source>
        <dbReference type="RuleBase" id="RU003355"/>
    </source>
</evidence>
<dbReference type="InterPro" id="IPR041469">
    <property type="entry name" value="Subtilisin-like_FN3"/>
</dbReference>
<dbReference type="InterPro" id="IPR036852">
    <property type="entry name" value="Peptidase_S8/S53_dom_sf"/>
</dbReference>
<dbReference type="PROSITE" id="PS00136">
    <property type="entry name" value="SUBTILASE_ASP"/>
    <property type="match status" value="1"/>
</dbReference>
<dbReference type="InterPro" id="IPR003137">
    <property type="entry name" value="PA_domain"/>
</dbReference>
<sequence>MVFRAWFLFLALMASTSYASLERQTYIIHMDRTKISALDRSLGDTKRWYEAVIDSVHELSAQEEGQETSSPQLLYVYETAIAGFAAKLSTKQVESLKNIDGFISATPDYMLSLHTTHSPQFLGLQKGKGLWKDPNLASDTIIGVIDTGVWPEHASFSDAGMSPVPNGWKGTCEKGTMFSSSNCNKKLIGGKAFFKGYEARVGPIDETVDYRSARDSIGHGTHTASTAAGHVVPGANLFGMARGNAAGMAYMARIAAYRVCFQAGCAGSDITAAIDEAVADGVDVLSISLGGNNQPYYSDPIAVATFGAVRNGVFVSCAAGNSGPDEESVSNTAPWITTVAASSLDRSFPSTVRLGNGLVLKGASLFYGRQIIRPLMLVYGKTSSAKYCYDNSLSPKLVKGKIVVCDEGANDRAEKGEQVKKAGGAGMILLNDKEQGEEILLDPHVLPATSLGAKAATVLRNYVIKTKNPTALLLFNGAKYGNPAPVVTTFSSRGPNSVGPDVIKPDVTAPGMDILAAWPPNIGPSRLDSDNRSVQFNIVSGTSMSCPHVSGLGALLKSVHTDWSPAAIKSALMTTAYVINNKKVPIADASSGSSGSATPFAFGSGHVDPERATDPGLIYDITTEDYLNYLCSLGYTSSQMNLFSQGNYTCPTKGVVQPGDLNYPSFAVLFKSTGGAKNTTVTYKRTVTNVGTPTASYAVQLDKEPAGVSMSVEPKVLNFKTFGEKLSYTVTFVSLGAKTASSFGSLVWVSGNFIVRSPIAVTWQ</sequence>
<gene>
    <name evidence="16" type="ORF">HHK36_027840</name>
</gene>
<dbReference type="FunFam" id="2.60.40.2310:FF:000001">
    <property type="entry name" value="Subtilisin-like protease SBT1.5"/>
    <property type="match status" value="1"/>
</dbReference>
<dbReference type="PROSITE" id="PS51892">
    <property type="entry name" value="SUBTILASE"/>
    <property type="match status" value="1"/>
</dbReference>
<name>A0A834YJW6_TETSI</name>
<evidence type="ECO:0000313" key="17">
    <source>
        <dbReference type="Proteomes" id="UP000655225"/>
    </source>
</evidence>
<feature type="domain" description="Subtilisin-like protease fibronectin type-III" evidence="15">
    <location>
        <begin position="660"/>
        <end position="761"/>
    </location>
</feature>
<evidence type="ECO:0000259" key="15">
    <source>
        <dbReference type="Pfam" id="PF17766"/>
    </source>
</evidence>
<evidence type="ECO:0000256" key="9">
    <source>
        <dbReference type="PROSITE-ProRule" id="PRU01240"/>
    </source>
</evidence>
<dbReference type="EMBL" id="JABCRI010000021">
    <property type="protein sequence ID" value="KAF8380355.1"/>
    <property type="molecule type" value="Genomic_DNA"/>
</dbReference>
<dbReference type="GO" id="GO:0006508">
    <property type="term" value="P:proteolysis"/>
    <property type="evidence" value="ECO:0007669"/>
    <property type="project" value="UniProtKB-KW"/>
</dbReference>
<dbReference type="InterPro" id="IPR000209">
    <property type="entry name" value="Peptidase_S8/S53_dom"/>
</dbReference>
<dbReference type="OMA" id="CWSSGCT"/>
<comment type="caution">
    <text evidence="16">The sequence shown here is derived from an EMBL/GenBank/DDBJ whole genome shotgun (WGS) entry which is preliminary data.</text>
</comment>
<dbReference type="CDD" id="cd04852">
    <property type="entry name" value="Peptidases_S8_3"/>
    <property type="match status" value="1"/>
</dbReference>
<dbReference type="FunFam" id="3.40.50.200:FF:000006">
    <property type="entry name" value="Subtilisin-like protease SBT1.5"/>
    <property type="match status" value="1"/>
</dbReference>
<evidence type="ECO:0000259" key="13">
    <source>
        <dbReference type="Pfam" id="PF02225"/>
    </source>
</evidence>
<evidence type="ECO:0000256" key="3">
    <source>
        <dbReference type="ARBA" id="ARBA00022670"/>
    </source>
</evidence>
<dbReference type="PROSITE" id="PS00138">
    <property type="entry name" value="SUBTILASE_SER"/>
    <property type="match status" value="1"/>
</dbReference>
<dbReference type="Pfam" id="PF05922">
    <property type="entry name" value="Inhibitor_I9"/>
    <property type="match status" value="1"/>
</dbReference>
<evidence type="ECO:0000256" key="7">
    <source>
        <dbReference type="ARBA" id="ARBA00023180"/>
    </source>
</evidence>
<dbReference type="InterPro" id="IPR023828">
    <property type="entry name" value="Peptidase_S8_Ser-AS"/>
</dbReference>
<feature type="active site" description="Charge relay system" evidence="8 9">
    <location>
        <position position="219"/>
    </location>
</feature>
<dbReference type="InterPro" id="IPR010259">
    <property type="entry name" value="S8pro/Inhibitor_I9"/>
</dbReference>
<feature type="domain" description="Peptidase S8/S53" evidence="12">
    <location>
        <begin position="138"/>
        <end position="589"/>
    </location>
</feature>
<evidence type="ECO:0000256" key="11">
    <source>
        <dbReference type="SAM" id="SignalP"/>
    </source>
</evidence>
<comment type="similarity">
    <text evidence="2 9 10">Belongs to the peptidase S8 family.</text>
</comment>
<dbReference type="InterPro" id="IPR034197">
    <property type="entry name" value="Peptidases_S8_3"/>
</dbReference>
<dbReference type="SUPFAM" id="SSF52743">
    <property type="entry name" value="Subtilisin-like"/>
    <property type="match status" value="1"/>
</dbReference>
<dbReference type="OrthoDB" id="206201at2759"/>
<dbReference type="Gene3D" id="3.50.30.30">
    <property type="match status" value="1"/>
</dbReference>
<feature type="active site" description="Charge relay system" evidence="8 9">
    <location>
        <position position="146"/>
    </location>
</feature>
<feature type="chain" id="PRO_5032966353" description="Subtilisin" evidence="11">
    <location>
        <begin position="20"/>
        <end position="764"/>
    </location>
</feature>
<evidence type="ECO:0000256" key="6">
    <source>
        <dbReference type="ARBA" id="ARBA00022825"/>
    </source>
</evidence>
<evidence type="ECO:0000256" key="2">
    <source>
        <dbReference type="ARBA" id="ARBA00011073"/>
    </source>
</evidence>
<dbReference type="AlphaFoldDB" id="A0A834YJW6"/>
<dbReference type="InterPro" id="IPR015500">
    <property type="entry name" value="Peptidase_S8_subtilisin-rel"/>
</dbReference>
<dbReference type="Pfam" id="PF17766">
    <property type="entry name" value="fn3_6"/>
    <property type="match status" value="1"/>
</dbReference>
<dbReference type="FunFam" id="3.50.30.30:FF:000005">
    <property type="entry name" value="subtilisin-like protease SBT1.5"/>
    <property type="match status" value="1"/>
</dbReference>
<evidence type="ECO:0000256" key="8">
    <source>
        <dbReference type="PIRSR" id="PIRSR615500-1"/>
    </source>
</evidence>
<proteinExistence type="inferred from homology"/>
<dbReference type="Gene3D" id="3.40.50.200">
    <property type="entry name" value="Peptidase S8/S53 domain"/>
    <property type="match status" value="1"/>
</dbReference>
<evidence type="ECO:0008006" key="18">
    <source>
        <dbReference type="Google" id="ProtNLM"/>
    </source>
</evidence>
<evidence type="ECO:0000259" key="14">
    <source>
        <dbReference type="Pfam" id="PF05922"/>
    </source>
</evidence>
<dbReference type="Pfam" id="PF00082">
    <property type="entry name" value="Peptidase_S8"/>
    <property type="match status" value="1"/>
</dbReference>
<accession>A0A834YJW6</accession>
<dbReference type="Gene3D" id="2.60.40.2310">
    <property type="match status" value="1"/>
</dbReference>
<evidence type="ECO:0000313" key="16">
    <source>
        <dbReference type="EMBL" id="KAF8380355.1"/>
    </source>
</evidence>
<organism evidence="16 17">
    <name type="scientific">Tetracentron sinense</name>
    <name type="common">Spur-leaf</name>
    <dbReference type="NCBI Taxonomy" id="13715"/>
    <lineage>
        <taxon>Eukaryota</taxon>
        <taxon>Viridiplantae</taxon>
        <taxon>Streptophyta</taxon>
        <taxon>Embryophyta</taxon>
        <taxon>Tracheophyta</taxon>
        <taxon>Spermatophyta</taxon>
        <taxon>Magnoliopsida</taxon>
        <taxon>Trochodendrales</taxon>
        <taxon>Trochodendraceae</taxon>
        <taxon>Tetracentron</taxon>
    </lineage>
</organism>
<keyword evidence="6 9" id="KW-0720">Serine protease</keyword>
<protein>
    <recommendedName>
        <fullName evidence="18">Subtilisin</fullName>
    </recommendedName>
</protein>
<feature type="domain" description="Inhibitor I9" evidence="14">
    <location>
        <begin position="25"/>
        <end position="114"/>
    </location>
</feature>
<dbReference type="InterPro" id="IPR045051">
    <property type="entry name" value="SBT"/>
</dbReference>
<dbReference type="InterPro" id="IPR037045">
    <property type="entry name" value="S8pro/Inhibitor_I9_sf"/>
</dbReference>
<dbReference type="GO" id="GO:0005576">
    <property type="term" value="C:extracellular region"/>
    <property type="evidence" value="ECO:0007669"/>
    <property type="project" value="UniProtKB-SubCell"/>
</dbReference>
<keyword evidence="7" id="KW-0325">Glycoprotein</keyword>
<dbReference type="PRINTS" id="PR00723">
    <property type="entry name" value="SUBTILISIN"/>
</dbReference>
<keyword evidence="4 11" id="KW-0732">Signal</keyword>
<feature type="domain" description="PA" evidence="13">
    <location>
        <begin position="377"/>
        <end position="457"/>
    </location>
</feature>
<dbReference type="Gene3D" id="3.30.70.80">
    <property type="entry name" value="Peptidase S8 propeptide/proteinase inhibitor I9"/>
    <property type="match status" value="1"/>
</dbReference>
<feature type="signal peptide" evidence="11">
    <location>
        <begin position="1"/>
        <end position="19"/>
    </location>
</feature>
<dbReference type="GO" id="GO:0004252">
    <property type="term" value="F:serine-type endopeptidase activity"/>
    <property type="evidence" value="ECO:0007669"/>
    <property type="project" value="UniProtKB-UniRule"/>
</dbReference>
<dbReference type="PANTHER" id="PTHR10795">
    <property type="entry name" value="PROPROTEIN CONVERTASE SUBTILISIN/KEXIN"/>
    <property type="match status" value="1"/>
</dbReference>
<evidence type="ECO:0000256" key="5">
    <source>
        <dbReference type="ARBA" id="ARBA00022801"/>
    </source>
</evidence>
<dbReference type="Proteomes" id="UP000655225">
    <property type="component" value="Unassembled WGS sequence"/>
</dbReference>
<evidence type="ECO:0000259" key="12">
    <source>
        <dbReference type="Pfam" id="PF00082"/>
    </source>
</evidence>
<keyword evidence="5 9" id="KW-0378">Hydrolase</keyword>
<comment type="subcellular location">
    <subcellularLocation>
        <location evidence="1">Secreted</location>
    </subcellularLocation>
</comment>
<evidence type="ECO:0000256" key="1">
    <source>
        <dbReference type="ARBA" id="ARBA00004613"/>
    </source>
</evidence>
<dbReference type="Pfam" id="PF02225">
    <property type="entry name" value="PA"/>
    <property type="match status" value="1"/>
</dbReference>
<evidence type="ECO:0000256" key="4">
    <source>
        <dbReference type="ARBA" id="ARBA00022729"/>
    </source>
</evidence>